<dbReference type="Proteomes" id="UP000595197">
    <property type="component" value="Chromosome"/>
</dbReference>
<dbReference type="InterPro" id="IPR025711">
    <property type="entry name" value="PepSY"/>
</dbReference>
<dbReference type="Pfam" id="PF13670">
    <property type="entry name" value="PepSY_2"/>
    <property type="match status" value="1"/>
</dbReference>
<sequence>MKKPVLLGTVSLTLALLAGSALAGPTCTRESRDKWIPEADMKQKIAEMGYRDIRTFKTTSGNCYEIYGYDKDGRKAEVYFDPVDARIVKAEVDD</sequence>
<proteinExistence type="predicted"/>
<feature type="signal peptide" evidence="1">
    <location>
        <begin position="1"/>
        <end position="23"/>
    </location>
</feature>
<feature type="domain" description="PepSY" evidence="2">
    <location>
        <begin position="11"/>
        <end position="90"/>
    </location>
</feature>
<reference evidence="3" key="1">
    <citation type="submission" date="2021-02" db="EMBL/GenBank/DDBJ databases">
        <title>Skermanella TT6 skin isolate.</title>
        <authorList>
            <person name="Lee K."/>
            <person name="Ganzorig M."/>
        </authorList>
    </citation>
    <scope>NUCLEOTIDE SEQUENCE</scope>
    <source>
        <strain evidence="3">TT6</strain>
    </source>
</reference>
<evidence type="ECO:0000313" key="4">
    <source>
        <dbReference type="Proteomes" id="UP000595197"/>
    </source>
</evidence>
<evidence type="ECO:0000259" key="2">
    <source>
        <dbReference type="Pfam" id="PF13670"/>
    </source>
</evidence>
<feature type="chain" id="PRO_5046012450" evidence="1">
    <location>
        <begin position="24"/>
        <end position="94"/>
    </location>
</feature>
<keyword evidence="1" id="KW-0732">Signal</keyword>
<evidence type="ECO:0000313" key="3">
    <source>
        <dbReference type="EMBL" id="QQP89988.1"/>
    </source>
</evidence>
<name>A0ABX7B9J8_9PROT</name>
<accession>A0ABX7B9J8</accession>
<organism evidence="3 4">
    <name type="scientific">Skermanella cutis</name>
    <dbReference type="NCBI Taxonomy" id="2775420"/>
    <lineage>
        <taxon>Bacteria</taxon>
        <taxon>Pseudomonadati</taxon>
        <taxon>Pseudomonadota</taxon>
        <taxon>Alphaproteobacteria</taxon>
        <taxon>Rhodospirillales</taxon>
        <taxon>Azospirillaceae</taxon>
        <taxon>Skermanella</taxon>
    </lineage>
</organism>
<dbReference type="EMBL" id="CP067420">
    <property type="protein sequence ID" value="QQP89988.1"/>
    <property type="molecule type" value="Genomic_DNA"/>
</dbReference>
<protein>
    <submittedName>
        <fullName evidence="3">PepSY domain-containing protein</fullName>
    </submittedName>
</protein>
<dbReference type="RefSeq" id="WP_201076805.1">
    <property type="nucleotide sequence ID" value="NZ_CP067420.1"/>
</dbReference>
<gene>
    <name evidence="3" type="ORF">IGS68_01535</name>
</gene>
<evidence type="ECO:0000256" key="1">
    <source>
        <dbReference type="SAM" id="SignalP"/>
    </source>
</evidence>
<keyword evidence="4" id="KW-1185">Reference proteome</keyword>